<dbReference type="EMBL" id="JBHTJZ010000005">
    <property type="protein sequence ID" value="MFD0958277.1"/>
    <property type="molecule type" value="Genomic_DNA"/>
</dbReference>
<organism evidence="1 2">
    <name type="scientific">Paenibacillus chungangensis</name>
    <dbReference type="NCBI Taxonomy" id="696535"/>
    <lineage>
        <taxon>Bacteria</taxon>
        <taxon>Bacillati</taxon>
        <taxon>Bacillota</taxon>
        <taxon>Bacilli</taxon>
        <taxon>Bacillales</taxon>
        <taxon>Paenibacillaceae</taxon>
        <taxon>Paenibacillus</taxon>
    </lineage>
</organism>
<evidence type="ECO:0008006" key="3">
    <source>
        <dbReference type="Google" id="ProtNLM"/>
    </source>
</evidence>
<protein>
    <recommendedName>
        <fullName evidence="3">Glycoside hydrolase family 42 N-terminal domain-containing protein</fullName>
    </recommendedName>
</protein>
<dbReference type="Proteomes" id="UP001596989">
    <property type="component" value="Unassembled WGS sequence"/>
</dbReference>
<reference evidence="2" key="1">
    <citation type="journal article" date="2019" name="Int. J. Syst. Evol. Microbiol.">
        <title>The Global Catalogue of Microorganisms (GCM) 10K type strain sequencing project: providing services to taxonomists for standard genome sequencing and annotation.</title>
        <authorList>
            <consortium name="The Broad Institute Genomics Platform"/>
            <consortium name="The Broad Institute Genome Sequencing Center for Infectious Disease"/>
            <person name="Wu L."/>
            <person name="Ma J."/>
        </authorList>
    </citation>
    <scope>NUCLEOTIDE SEQUENCE [LARGE SCALE GENOMIC DNA]</scope>
    <source>
        <strain evidence="2">CCUG 59129</strain>
    </source>
</reference>
<evidence type="ECO:0000313" key="2">
    <source>
        <dbReference type="Proteomes" id="UP001596989"/>
    </source>
</evidence>
<dbReference type="Gene3D" id="3.20.20.80">
    <property type="entry name" value="Glycosidases"/>
    <property type="match status" value="1"/>
</dbReference>
<comment type="caution">
    <text evidence="1">The sequence shown here is derived from an EMBL/GenBank/DDBJ whole genome shotgun (WGS) entry which is preliminary data.</text>
</comment>
<proteinExistence type="predicted"/>
<gene>
    <name evidence="1" type="ORF">ACFQ2I_02655</name>
</gene>
<sequence length="708" mass="79670">MNNLDNNDQDNRLIAEIKPFGGVPTMFINGIPRDVHAYMSYFDERACYRAFSDAGVNLFSVPVYFAGRGINSDTGIGPFRQGLWDNPEGLCFEPLDQDMERLLKAVPEAYVFPRIHMDMPHWWDERYPEELNALLDGDTRRQSFSSLRWLNDAGWALQETVSYLRQKYGAHLIGIHICAGGTEEWAYHGWPHADFGQPASQAFRERMRSQGAAETMELPDGVLELARRSERNEGEVFLDPSSEELLMHYRRFLSEAAGDAIVHFSRLVKRQVNNELLVGVFYGYALEITDARAGHHNMAKLLHEEAIDFFCSPNSYLGVRQPGMDWPYMSAAHSIWLHGKMLWTECDTRTCLTKPLKEARPDICPPGKYEGGVWKGPESMAVTKSLLLKNFGKCLAEGSGMWWFDMWGGWYDHPEIMQLMTRFSSVGNGALTLDSRASTAEVAVIVDERSFAWMRPESAVTYAWTYRQRLGLGSMGAPYHIYDVSNLSQLQNRPYKLYMMLNVAVYSSELDRLAEGIRERGGSICWTYAPGIVSGTTLDISTIRKLTGFKAIKLQSEKLKLVVEVDGESVSYGVEEYVSPILAISDESATALGKLAGTDYCGLAMKRIGKSLSYYSVAPDLPSSVLRTVAARARVHLYTDTEDVVYANAHFLCVHAASAGVKMITLPAPRIVRDAMTGEYMMDGRRCASFSIHMAQFETILFQLLTHM</sequence>
<name>A0ABW3HLA7_9BACL</name>
<accession>A0ABW3HLA7</accession>
<dbReference type="RefSeq" id="WP_377561988.1">
    <property type="nucleotide sequence ID" value="NZ_JBHTJZ010000005.1"/>
</dbReference>
<evidence type="ECO:0000313" key="1">
    <source>
        <dbReference type="EMBL" id="MFD0958277.1"/>
    </source>
</evidence>
<keyword evidence="2" id="KW-1185">Reference proteome</keyword>